<organism evidence="2 3">
    <name type="scientific">Hirundo rustica rustica</name>
    <dbReference type="NCBI Taxonomy" id="333673"/>
    <lineage>
        <taxon>Eukaryota</taxon>
        <taxon>Metazoa</taxon>
        <taxon>Chordata</taxon>
        <taxon>Craniata</taxon>
        <taxon>Vertebrata</taxon>
        <taxon>Euteleostomi</taxon>
        <taxon>Archelosauria</taxon>
        <taxon>Archosauria</taxon>
        <taxon>Dinosauria</taxon>
        <taxon>Saurischia</taxon>
        <taxon>Theropoda</taxon>
        <taxon>Coelurosauria</taxon>
        <taxon>Aves</taxon>
        <taxon>Neognathae</taxon>
        <taxon>Neoaves</taxon>
        <taxon>Telluraves</taxon>
        <taxon>Australaves</taxon>
        <taxon>Passeriformes</taxon>
        <taxon>Sylvioidea</taxon>
        <taxon>Hirundinidae</taxon>
        <taxon>Hirundo</taxon>
    </lineage>
</organism>
<protein>
    <submittedName>
        <fullName evidence="2">Uncharacterized protein</fullName>
    </submittedName>
</protein>
<dbReference type="AlphaFoldDB" id="A0A3M0L640"/>
<dbReference type="Proteomes" id="UP000269221">
    <property type="component" value="Unassembled WGS sequence"/>
</dbReference>
<reference evidence="2 3" key="1">
    <citation type="submission" date="2018-07" db="EMBL/GenBank/DDBJ databases">
        <title>A high quality draft genome assembly of the barn swallow (H. rustica rustica).</title>
        <authorList>
            <person name="Formenti G."/>
            <person name="Chiara M."/>
            <person name="Poveda L."/>
            <person name="Francoijs K.-J."/>
            <person name="Bonisoli-Alquati A."/>
            <person name="Canova L."/>
            <person name="Gianfranceschi L."/>
            <person name="Horner D.S."/>
            <person name="Saino N."/>
        </authorList>
    </citation>
    <scope>NUCLEOTIDE SEQUENCE [LARGE SCALE GENOMIC DNA]</scope>
    <source>
        <strain evidence="2">Chelidonia</strain>
        <tissue evidence="2">Blood</tissue>
    </source>
</reference>
<proteinExistence type="predicted"/>
<dbReference type="EMBL" id="QRBI01000095">
    <property type="protein sequence ID" value="RMC19424.1"/>
    <property type="molecule type" value="Genomic_DNA"/>
</dbReference>
<evidence type="ECO:0000256" key="1">
    <source>
        <dbReference type="SAM" id="MobiDB-lite"/>
    </source>
</evidence>
<gene>
    <name evidence="2" type="ORF">DUI87_04035</name>
</gene>
<accession>A0A3M0L640</accession>
<keyword evidence="3" id="KW-1185">Reference proteome</keyword>
<evidence type="ECO:0000313" key="2">
    <source>
        <dbReference type="EMBL" id="RMC19424.1"/>
    </source>
</evidence>
<name>A0A3M0L640_HIRRU</name>
<evidence type="ECO:0000313" key="3">
    <source>
        <dbReference type="Proteomes" id="UP000269221"/>
    </source>
</evidence>
<sequence>MGRKAVPLHPVHRVHREQIDLPEDAATPWQKPMKSWQVLWPFEVYGGPTLEQAIPEGLHSMEWTHMGTVQKVLQPVGRTQVGEVPGGLPCLPWEGSPAGVGEREERSNEKMVKN</sequence>
<feature type="compositionally biased region" description="Basic and acidic residues" evidence="1">
    <location>
        <begin position="101"/>
        <end position="114"/>
    </location>
</feature>
<comment type="caution">
    <text evidence="2">The sequence shown here is derived from an EMBL/GenBank/DDBJ whole genome shotgun (WGS) entry which is preliminary data.</text>
</comment>
<feature type="region of interest" description="Disordered" evidence="1">
    <location>
        <begin position="84"/>
        <end position="114"/>
    </location>
</feature>